<dbReference type="InterPro" id="IPR042099">
    <property type="entry name" value="ANL_N_sf"/>
</dbReference>
<dbReference type="GO" id="GO:0005886">
    <property type="term" value="C:plasma membrane"/>
    <property type="evidence" value="ECO:0007669"/>
    <property type="project" value="TreeGrafter"/>
</dbReference>
<keyword evidence="2" id="KW-0436">Ligase</keyword>
<dbReference type="InterPro" id="IPR025110">
    <property type="entry name" value="AMP-bd_C"/>
</dbReference>
<comment type="similarity">
    <text evidence="1">Belongs to the ATP-dependent AMP-binding enzyme family.</text>
</comment>
<evidence type="ECO:0000256" key="1">
    <source>
        <dbReference type="ARBA" id="ARBA00006432"/>
    </source>
</evidence>
<dbReference type="InterPro" id="IPR045851">
    <property type="entry name" value="AMP-bd_C_sf"/>
</dbReference>
<comment type="caution">
    <text evidence="7">The sequence shown here is derived from an EMBL/GenBank/DDBJ whole genome shotgun (WGS) entry which is preliminary data.</text>
</comment>
<evidence type="ECO:0000256" key="3">
    <source>
        <dbReference type="ARBA" id="ARBA00022741"/>
    </source>
</evidence>
<dbReference type="EMBL" id="VMTP01000100">
    <property type="protein sequence ID" value="TVT77332.1"/>
    <property type="molecule type" value="Genomic_DNA"/>
</dbReference>
<dbReference type="Pfam" id="PF00501">
    <property type="entry name" value="AMP-binding"/>
    <property type="match status" value="1"/>
</dbReference>
<keyword evidence="4" id="KW-0067">ATP-binding</keyword>
<feature type="domain" description="AMP-dependent synthetase/ligase" evidence="5">
    <location>
        <begin position="49"/>
        <end position="395"/>
    </location>
</feature>
<dbReference type="FunFam" id="3.30.300.30:FF:000002">
    <property type="entry name" value="Long-chain fatty acid transport protein 1"/>
    <property type="match status" value="1"/>
</dbReference>
<dbReference type="Gene3D" id="3.40.50.12780">
    <property type="entry name" value="N-terminal domain of ligase-like"/>
    <property type="match status" value="1"/>
</dbReference>
<dbReference type="PROSITE" id="PS00455">
    <property type="entry name" value="AMP_BINDING"/>
    <property type="match status" value="1"/>
</dbReference>
<evidence type="ECO:0000259" key="5">
    <source>
        <dbReference type="Pfam" id="PF00501"/>
    </source>
</evidence>
<dbReference type="RefSeq" id="WP_005243352.1">
    <property type="nucleotide sequence ID" value="NZ_BGNT01000101.1"/>
</dbReference>
<dbReference type="Proteomes" id="UP000316981">
    <property type="component" value="Unassembled WGS sequence"/>
</dbReference>
<dbReference type="PANTHER" id="PTHR43107:SF15">
    <property type="entry name" value="FATTY ACID TRANSPORT PROTEIN 3, ISOFORM A"/>
    <property type="match status" value="1"/>
</dbReference>
<gene>
    <name evidence="7" type="ORF">FPV60_19030</name>
</gene>
<proteinExistence type="inferred from homology"/>
<evidence type="ECO:0000313" key="8">
    <source>
        <dbReference type="Proteomes" id="UP000316981"/>
    </source>
</evidence>
<sequence>MSKTNYISLNRFAYQLPFIARKLPKMLQGLLITQNSNAKSKTGLGWAVEKAAKKNPQGTAVLYQDVKLSYQEFNAWANQIANYFKAQGFRKGDVVAVLMENRPELLVLVAGLAKIGGVAALINTSQSGRVLEHSINLVKPRAAIVGQEMYEVLAQSQHNIELTQAAIYWVADADTRIDVGCEPENTQNLMHLIRNSAKHNPATTNSICGSDGLFLIYTSGTTGLPKAAIFNHARFMKAYGGFGYTLQLDKDDIIYVTLPLYHATGMVVCWGAALAGYSGIALRRKFSASAFWKDISAFQATAFGYVGELCRYLLETPPSAYDSNHRLTKMIGNGLRPNIWMEFKQRFGVQQVMEFYASSEGNIGFSNVFNFDNTMGFSPMPYAVVKYDEVAGEPLRNQQGHLIRVKRNETGLLIGKITKRTPFDGYTDASKSQSSMLTDVFKQGDCYFNTGDLVKNIGFRHTQFVDRTGDTFRWKGENVSTTEVENIISSLPFVQDAVVYGVEIAGTNGRAGMVAITLAGGSAIDKIKLSVLLNHLKDNLPNYAVPLFVRIRQNVETTATFKYQKHSLKQEAFNPEKVGNDRLFVLLPKALHFSPIDHVIYDAIHQGDYRF</sequence>
<dbReference type="PANTHER" id="PTHR43107">
    <property type="entry name" value="LONG-CHAIN FATTY ACID TRANSPORT PROTEIN"/>
    <property type="match status" value="1"/>
</dbReference>
<reference evidence="7 8" key="1">
    <citation type="submission" date="2019-07" db="EMBL/GenBank/DDBJ databases">
        <title>Draft Genome Sequence of the first blaOXA-58-Harboring Acinetobacter colistiniresistens clinical isolate from Brazil.</title>
        <authorList>
            <person name="Favaro L.S."/>
            <person name="Paula-Petroli S.B."/>
            <person name="Moura C.F."/>
            <person name="Tognim M.C.B."/>
            <person name="Venancio E.J."/>
            <person name="Yamada-Ogatta S.F."/>
            <person name="Carrara-Marroni F.E."/>
        </authorList>
    </citation>
    <scope>NUCLEOTIDE SEQUENCE [LARGE SCALE GENOMIC DNA]</scope>
    <source>
        <strain evidence="7 8">DL</strain>
    </source>
</reference>
<evidence type="ECO:0000256" key="2">
    <source>
        <dbReference type="ARBA" id="ARBA00022598"/>
    </source>
</evidence>
<dbReference type="GO" id="GO:0044539">
    <property type="term" value="P:long-chain fatty acid import into cell"/>
    <property type="evidence" value="ECO:0007669"/>
    <property type="project" value="TreeGrafter"/>
</dbReference>
<evidence type="ECO:0000313" key="7">
    <source>
        <dbReference type="EMBL" id="TVT77332.1"/>
    </source>
</evidence>
<protein>
    <submittedName>
        <fullName evidence="7">Long-chain-acyl-CoA synthetase</fullName>
    </submittedName>
</protein>
<dbReference type="GO" id="GO:0005524">
    <property type="term" value="F:ATP binding"/>
    <property type="evidence" value="ECO:0007669"/>
    <property type="project" value="UniProtKB-KW"/>
</dbReference>
<dbReference type="NCBIfam" id="NF006134">
    <property type="entry name" value="PRK08279.1"/>
    <property type="match status" value="1"/>
</dbReference>
<evidence type="ECO:0000256" key="4">
    <source>
        <dbReference type="ARBA" id="ARBA00022840"/>
    </source>
</evidence>
<dbReference type="GO" id="GO:0005324">
    <property type="term" value="F:long-chain fatty acid transmembrane transporter activity"/>
    <property type="evidence" value="ECO:0007669"/>
    <property type="project" value="TreeGrafter"/>
</dbReference>
<keyword evidence="3" id="KW-0547">Nucleotide-binding</keyword>
<evidence type="ECO:0000259" key="6">
    <source>
        <dbReference type="Pfam" id="PF13193"/>
    </source>
</evidence>
<dbReference type="InterPro" id="IPR000873">
    <property type="entry name" value="AMP-dep_synth/lig_dom"/>
</dbReference>
<dbReference type="AlphaFoldDB" id="A0A558EVS2"/>
<name>A0A558EVS2_9GAMM</name>
<dbReference type="InterPro" id="IPR020845">
    <property type="entry name" value="AMP-binding_CS"/>
</dbReference>
<organism evidence="7 8">
    <name type="scientific">Acinetobacter colistiniresistens</name>
    <dbReference type="NCBI Taxonomy" id="280145"/>
    <lineage>
        <taxon>Bacteria</taxon>
        <taxon>Pseudomonadati</taxon>
        <taxon>Pseudomonadota</taxon>
        <taxon>Gammaproteobacteria</taxon>
        <taxon>Moraxellales</taxon>
        <taxon>Moraxellaceae</taxon>
        <taxon>Acinetobacter</taxon>
    </lineage>
</organism>
<feature type="domain" description="AMP-binding enzyme C-terminal" evidence="6">
    <location>
        <begin position="483"/>
        <end position="562"/>
    </location>
</feature>
<dbReference type="Gene3D" id="3.30.300.30">
    <property type="match status" value="1"/>
</dbReference>
<dbReference type="GO" id="GO:0004467">
    <property type="term" value="F:long-chain fatty acid-CoA ligase activity"/>
    <property type="evidence" value="ECO:0007669"/>
    <property type="project" value="TreeGrafter"/>
</dbReference>
<dbReference type="Pfam" id="PF13193">
    <property type="entry name" value="AMP-binding_C"/>
    <property type="match status" value="1"/>
</dbReference>
<dbReference type="SUPFAM" id="SSF56801">
    <property type="entry name" value="Acetyl-CoA synthetase-like"/>
    <property type="match status" value="1"/>
</dbReference>
<accession>A0A558EVS2</accession>